<dbReference type="GO" id="GO:0016485">
    <property type="term" value="P:protein processing"/>
    <property type="evidence" value="ECO:0007669"/>
    <property type="project" value="TreeGrafter"/>
</dbReference>
<dbReference type="GO" id="GO:0004190">
    <property type="term" value="F:aspartic-type endopeptidase activity"/>
    <property type="evidence" value="ECO:0007669"/>
    <property type="project" value="UniProtKB-KW"/>
</dbReference>
<dbReference type="PANTHER" id="PTHR30302:SF1">
    <property type="entry name" value="HYDROGENASE 2 MATURATION PROTEASE"/>
    <property type="match status" value="1"/>
</dbReference>
<dbReference type="NCBIfam" id="TIGR00072">
    <property type="entry name" value="hydrog_prot"/>
    <property type="match status" value="1"/>
</dbReference>
<accession>A0A943UZJ8</accession>
<keyword evidence="3" id="KW-0064">Aspartyl protease</keyword>
<dbReference type="InterPro" id="IPR000671">
    <property type="entry name" value="Peptidase_A31"/>
</dbReference>
<dbReference type="PRINTS" id="PR00446">
    <property type="entry name" value="HYDRGNUPTAKE"/>
</dbReference>
<evidence type="ECO:0000256" key="4">
    <source>
        <dbReference type="ARBA" id="ARBA00022801"/>
    </source>
</evidence>
<evidence type="ECO:0000256" key="1">
    <source>
        <dbReference type="ARBA" id="ARBA00006814"/>
    </source>
</evidence>
<comment type="caution">
    <text evidence="5">The sequence shown here is derived from an EMBL/GenBank/DDBJ whole genome shotgun (WGS) entry which is preliminary data.</text>
</comment>
<dbReference type="Proteomes" id="UP000727506">
    <property type="component" value="Unassembled WGS sequence"/>
</dbReference>
<sequence>MEKTAIICVGNRLMLDDGVGPAVFDELSEKYSFPEQVSLIDAGCMTMDLLSVVRDCDFVIVVDAVDGTGEAPGTVFRFAPEEIAGHPVMQSLHDLRVVDLLNTAALLGYEAKGICFGIQVENMTPAVVTEGLTPCVYEALPLAVDAVLAELVHRGISFCHADGTPFVAPTAGAKGVSLSDAAAQRPSPEMGIGAYRAG</sequence>
<reference evidence="5" key="1">
    <citation type="submission" date="2021-02" db="EMBL/GenBank/DDBJ databases">
        <title>Infant gut strain persistence is associated with maternal origin, phylogeny, and functional potential including surface adhesion and iron acquisition.</title>
        <authorList>
            <person name="Lou Y.C."/>
        </authorList>
    </citation>
    <scope>NUCLEOTIDE SEQUENCE</scope>
    <source>
        <strain evidence="5">L2_039_000G1_dasL2_039_000G1_concoct_11</strain>
    </source>
</reference>
<dbReference type="Pfam" id="PF01750">
    <property type="entry name" value="HycI"/>
    <property type="match status" value="1"/>
</dbReference>
<dbReference type="PANTHER" id="PTHR30302">
    <property type="entry name" value="HYDROGENASE 1 MATURATION PROTEASE"/>
    <property type="match status" value="1"/>
</dbReference>
<dbReference type="SUPFAM" id="SSF53163">
    <property type="entry name" value="HybD-like"/>
    <property type="match status" value="1"/>
</dbReference>
<evidence type="ECO:0000256" key="3">
    <source>
        <dbReference type="ARBA" id="ARBA00022750"/>
    </source>
</evidence>
<name>A0A943UZJ8_9ACTN</name>
<evidence type="ECO:0000256" key="2">
    <source>
        <dbReference type="ARBA" id="ARBA00022670"/>
    </source>
</evidence>
<keyword evidence="4" id="KW-0378">Hydrolase</keyword>
<dbReference type="AlphaFoldDB" id="A0A943UZJ8"/>
<protein>
    <submittedName>
        <fullName evidence="5">Hydrogenase maturation protease</fullName>
    </submittedName>
</protein>
<dbReference type="GO" id="GO:0008047">
    <property type="term" value="F:enzyme activator activity"/>
    <property type="evidence" value="ECO:0007669"/>
    <property type="project" value="InterPro"/>
</dbReference>
<evidence type="ECO:0000313" key="5">
    <source>
        <dbReference type="EMBL" id="MBS6940483.1"/>
    </source>
</evidence>
<proteinExistence type="inferred from homology"/>
<dbReference type="Gene3D" id="3.40.50.1450">
    <property type="entry name" value="HybD-like"/>
    <property type="match status" value="1"/>
</dbReference>
<organism evidence="5 6">
    <name type="scientific">Slackia piriformis</name>
    <dbReference type="NCBI Taxonomy" id="626934"/>
    <lineage>
        <taxon>Bacteria</taxon>
        <taxon>Bacillati</taxon>
        <taxon>Actinomycetota</taxon>
        <taxon>Coriobacteriia</taxon>
        <taxon>Eggerthellales</taxon>
        <taxon>Eggerthellaceae</taxon>
        <taxon>Slackia</taxon>
    </lineage>
</organism>
<dbReference type="InterPro" id="IPR023430">
    <property type="entry name" value="Pept_HybD-like_dom_sf"/>
</dbReference>
<evidence type="ECO:0000313" key="6">
    <source>
        <dbReference type="Proteomes" id="UP000727506"/>
    </source>
</evidence>
<dbReference type="EMBL" id="JAGZSV010000035">
    <property type="protein sequence ID" value="MBS6940483.1"/>
    <property type="molecule type" value="Genomic_DNA"/>
</dbReference>
<gene>
    <name evidence="5" type="ORF">KH142_03190</name>
</gene>
<keyword evidence="2 5" id="KW-0645">Protease</keyword>
<comment type="similarity">
    <text evidence="1">Belongs to the peptidase A31 family.</text>
</comment>